<dbReference type="EMBL" id="QRDZ01000059">
    <property type="protein sequence ID" value="RED51971.1"/>
    <property type="molecule type" value="Genomic_DNA"/>
</dbReference>
<sequence length="117" mass="13499">MGVSVYYTCVRDRSLTNSEEQEVTAVIDNYNAGFEMKDIGEEFCVYDYDPDEPTVIFAGSTKLPLSDNFEDTLHALFYWLGCLTDIRRCISDGDWHVHLDDTDAVWDEETGWHMPED</sequence>
<evidence type="ECO:0000313" key="1">
    <source>
        <dbReference type="EMBL" id="RED51971.1"/>
    </source>
</evidence>
<dbReference type="OrthoDB" id="6636650at2"/>
<dbReference type="Proteomes" id="UP000256977">
    <property type="component" value="Unassembled WGS sequence"/>
</dbReference>
<dbReference type="AlphaFoldDB" id="A0A3D9HRM1"/>
<accession>A0A3D9HRM1</accession>
<protein>
    <submittedName>
        <fullName evidence="1">Uncharacterized protein</fullName>
    </submittedName>
</protein>
<keyword evidence="2" id="KW-1185">Reference proteome</keyword>
<name>A0A3D9HRM1_9BACL</name>
<dbReference type="RefSeq" id="WP_116065830.1">
    <property type="nucleotide sequence ID" value="NZ_QRDZ01000059.1"/>
</dbReference>
<evidence type="ECO:0000313" key="2">
    <source>
        <dbReference type="Proteomes" id="UP000256977"/>
    </source>
</evidence>
<reference evidence="1 2" key="1">
    <citation type="submission" date="2018-07" db="EMBL/GenBank/DDBJ databases">
        <title>Genomic Encyclopedia of Type Strains, Phase III (KMG-III): the genomes of soil and plant-associated and newly described type strains.</title>
        <authorList>
            <person name="Whitman W."/>
        </authorList>
    </citation>
    <scope>NUCLEOTIDE SEQUENCE [LARGE SCALE GENOMIC DNA]</scope>
    <source>
        <strain evidence="1 2">CECT 7287</strain>
    </source>
</reference>
<proteinExistence type="predicted"/>
<gene>
    <name evidence="1" type="ORF">DFP98_15920</name>
</gene>
<organism evidence="1 2">
    <name type="scientific">Cohnella phaseoli</name>
    <dbReference type="NCBI Taxonomy" id="456490"/>
    <lineage>
        <taxon>Bacteria</taxon>
        <taxon>Bacillati</taxon>
        <taxon>Bacillota</taxon>
        <taxon>Bacilli</taxon>
        <taxon>Bacillales</taxon>
        <taxon>Paenibacillaceae</taxon>
        <taxon>Cohnella</taxon>
    </lineage>
</organism>
<comment type="caution">
    <text evidence="1">The sequence shown here is derived from an EMBL/GenBank/DDBJ whole genome shotgun (WGS) entry which is preliminary data.</text>
</comment>